<evidence type="ECO:0000313" key="3">
    <source>
        <dbReference type="EMBL" id="RKP18988.1"/>
    </source>
</evidence>
<dbReference type="AlphaFoldDB" id="A0A075ANV6"/>
<feature type="transmembrane region" description="Helical" evidence="1">
    <location>
        <begin position="21"/>
        <end position="39"/>
    </location>
</feature>
<dbReference type="Proteomes" id="UP000030755">
    <property type="component" value="Unassembled WGS sequence"/>
</dbReference>
<reference evidence="3" key="3">
    <citation type="submission" date="2018-08" db="EMBL/GenBank/DDBJ databases">
        <title>Leveraging single-cell genomics to expand the Fungal Tree of Life.</title>
        <authorList>
            <consortium name="DOE Joint Genome Institute"/>
            <person name="Ahrendt S.R."/>
            <person name="Quandt C.A."/>
            <person name="Ciobanu D."/>
            <person name="Clum A."/>
            <person name="Salamov A."/>
            <person name="Andreopoulos B."/>
            <person name="Cheng J.-F."/>
            <person name="Woyke T."/>
            <person name="Pelin A."/>
            <person name="Henrissat B."/>
            <person name="Reynolds N."/>
            <person name="Benny G.L."/>
            <person name="Smith M.E."/>
            <person name="James T.Y."/>
            <person name="Grigoriev I.V."/>
        </authorList>
    </citation>
    <scope>NUCLEOTIDE SEQUENCE</scope>
    <source>
        <strain evidence="3">CSF55</strain>
    </source>
</reference>
<protein>
    <submittedName>
        <fullName evidence="2">Uncharacterized protein</fullName>
    </submittedName>
</protein>
<proteinExistence type="predicted"/>
<dbReference type="EMBL" id="ML005321">
    <property type="protein sequence ID" value="RKP18988.1"/>
    <property type="molecule type" value="Genomic_DNA"/>
</dbReference>
<organism evidence="2 4">
    <name type="scientific">Rozella allomycis (strain CSF55)</name>
    <dbReference type="NCBI Taxonomy" id="988480"/>
    <lineage>
        <taxon>Eukaryota</taxon>
        <taxon>Fungi</taxon>
        <taxon>Fungi incertae sedis</taxon>
        <taxon>Cryptomycota</taxon>
        <taxon>Cryptomycota incertae sedis</taxon>
        <taxon>Rozella</taxon>
    </lineage>
</organism>
<keyword evidence="4" id="KW-1185">Reference proteome</keyword>
<dbReference type="EMBL" id="KE561209">
    <property type="protein sequence ID" value="EPZ31637.1"/>
    <property type="molecule type" value="Genomic_DNA"/>
</dbReference>
<sequence length="566" mass="65395">MLRVDNEAAIFWRKVGYYLRYVVAGIFVSGIIYGGYALYGQQSGAVSPVLHMHETNIVLKNNFQNIYNAKNVELMSLNDEATQLVKTKSDSVSAKPVKFRTLETFDIPTIDGVESFEVKVKMVEDESLPNLKPKSRPNVSRLNIKKYVRTFNVREISGYQIRNVYQRSIVVPLEYDDMCRPVGVEEFELEIQTFNHKTPSNVHIIHLTSHRADSFGRLSFDQVPYHFPLLREGKYSSCDILYFAHWLKQMKGVKDVLLKGQGYGSYLAQKVLSLDDSPFKRILLGNVFDSSQDLAYNSMTAINVLHKYADDCSKSHDCLIKNAKLILKEALEDPKFDWGILLLHFNGFNAYDAGKMMRKDGYDVNAIKFYVFFLYYMSIKSPFSPATKSIQKLKDIHANRIAQMRNEQKDNLWVYPTFAVHPRELKSEEPKKVGKFGSYNVDDYKQDKKFQKFSQFLFEPVMYAGQKPVLMVNGLFDIENPYPNSINAYNNLINSDIVLLTNSDSDLSSSECMDQIHLNFLNNDKFSDDVKNCVSMENKRRINWNSKEMEKEMALIIEFLKSRDFE</sequence>
<evidence type="ECO:0000256" key="1">
    <source>
        <dbReference type="SAM" id="Phobius"/>
    </source>
</evidence>
<evidence type="ECO:0000313" key="4">
    <source>
        <dbReference type="Proteomes" id="UP000030755"/>
    </source>
</evidence>
<accession>A0A075ANV6</accession>
<gene>
    <name evidence="2" type="ORF">O9G_000116</name>
    <name evidence="3" type="ORF">ROZALSC1DRAFT_29372</name>
</gene>
<keyword evidence="1" id="KW-0812">Transmembrane</keyword>
<keyword evidence="1" id="KW-0472">Membrane</keyword>
<evidence type="ECO:0000313" key="5">
    <source>
        <dbReference type="Proteomes" id="UP000281549"/>
    </source>
</evidence>
<keyword evidence="1" id="KW-1133">Transmembrane helix</keyword>
<dbReference type="Proteomes" id="UP000281549">
    <property type="component" value="Unassembled WGS sequence"/>
</dbReference>
<name>A0A075ANV6_ROZAC</name>
<reference evidence="5" key="2">
    <citation type="journal article" date="2018" name="Nat. Microbiol.">
        <title>Leveraging single-cell genomics to expand the fungal tree of life.</title>
        <authorList>
            <person name="Ahrendt S.R."/>
            <person name="Quandt C.A."/>
            <person name="Ciobanu D."/>
            <person name="Clum A."/>
            <person name="Salamov A."/>
            <person name="Andreopoulos B."/>
            <person name="Cheng J.F."/>
            <person name="Woyke T."/>
            <person name="Pelin A."/>
            <person name="Henrissat B."/>
            <person name="Reynolds N.K."/>
            <person name="Benny G.L."/>
            <person name="Smith M.E."/>
            <person name="James T.Y."/>
            <person name="Grigoriev I.V."/>
        </authorList>
    </citation>
    <scope>NUCLEOTIDE SEQUENCE [LARGE SCALE GENOMIC DNA]</scope>
    <source>
        <strain evidence="5">CSF55</strain>
    </source>
</reference>
<dbReference type="HOGENOM" id="CLU_491024_0_0_1"/>
<reference evidence="2 4" key="1">
    <citation type="journal article" date="2013" name="Curr. Biol.">
        <title>Shared signatures of parasitism and phylogenomics unite Cryptomycota and microsporidia.</title>
        <authorList>
            <person name="James T.Y."/>
            <person name="Pelin A."/>
            <person name="Bonen L."/>
            <person name="Ahrendt S."/>
            <person name="Sain D."/>
            <person name="Corradi N."/>
            <person name="Stajich J.E."/>
        </authorList>
    </citation>
    <scope>NUCLEOTIDE SEQUENCE [LARGE SCALE GENOMIC DNA]</scope>
    <source>
        <strain evidence="2">CSF55</strain>
        <strain evidence="2">CSF55</strain>
    </source>
</reference>
<evidence type="ECO:0000313" key="2">
    <source>
        <dbReference type="EMBL" id="EPZ31637.1"/>
    </source>
</evidence>